<keyword evidence="4" id="KW-1185">Reference proteome</keyword>
<feature type="compositionally biased region" description="Basic and acidic residues" evidence="1">
    <location>
        <begin position="342"/>
        <end position="367"/>
    </location>
</feature>
<feature type="region of interest" description="Disordered" evidence="1">
    <location>
        <begin position="1"/>
        <end position="41"/>
    </location>
</feature>
<dbReference type="SUPFAM" id="SSF52540">
    <property type="entry name" value="P-loop containing nucleoside triphosphate hydrolases"/>
    <property type="match status" value="1"/>
</dbReference>
<name>A0AAW0D5P5_9AGAR</name>
<protein>
    <recommendedName>
        <fullName evidence="2">G domain-containing protein</fullName>
    </recommendedName>
</protein>
<dbReference type="Gene3D" id="3.40.50.300">
    <property type="entry name" value="P-loop containing nucleotide triphosphate hydrolases"/>
    <property type="match status" value="1"/>
</dbReference>
<feature type="domain" description="G" evidence="2">
    <location>
        <begin position="66"/>
        <end position="129"/>
    </location>
</feature>
<reference evidence="3 4" key="1">
    <citation type="submission" date="2024-01" db="EMBL/GenBank/DDBJ databases">
        <title>A draft genome for a cacao thread blight-causing isolate of Paramarasmius palmivorus.</title>
        <authorList>
            <person name="Baruah I.K."/>
            <person name="Bukari Y."/>
            <person name="Amoako-Attah I."/>
            <person name="Meinhardt L.W."/>
            <person name="Bailey B.A."/>
            <person name="Cohen S.P."/>
        </authorList>
    </citation>
    <scope>NUCLEOTIDE SEQUENCE [LARGE SCALE GENOMIC DNA]</scope>
    <source>
        <strain evidence="3 4">GH-12</strain>
    </source>
</reference>
<accession>A0AAW0D5P5</accession>
<dbReference type="GO" id="GO:0005525">
    <property type="term" value="F:GTP binding"/>
    <property type="evidence" value="ECO:0007669"/>
    <property type="project" value="InterPro"/>
</dbReference>
<dbReference type="Pfam" id="PF01926">
    <property type="entry name" value="MMR_HSR1"/>
    <property type="match status" value="1"/>
</dbReference>
<gene>
    <name evidence="3" type="ORF">VNI00_006199</name>
</gene>
<dbReference type="Proteomes" id="UP001383192">
    <property type="component" value="Unassembled WGS sequence"/>
</dbReference>
<evidence type="ECO:0000256" key="1">
    <source>
        <dbReference type="SAM" id="MobiDB-lite"/>
    </source>
</evidence>
<dbReference type="CDD" id="cd00882">
    <property type="entry name" value="Ras_like_GTPase"/>
    <property type="match status" value="1"/>
</dbReference>
<evidence type="ECO:0000259" key="2">
    <source>
        <dbReference type="Pfam" id="PF01926"/>
    </source>
</evidence>
<dbReference type="InterPro" id="IPR027417">
    <property type="entry name" value="P-loop_NTPase"/>
</dbReference>
<dbReference type="AlphaFoldDB" id="A0AAW0D5P5"/>
<sequence>MSRRATMNLNQAPVTASGSTKRRKPTRTATASSGYSFAGFSMPTPSMPSTPAVVSRMLTIEERSVTIAVMGATGSGKTTFINQAGNYNLPVGHGLQSCTKNIQAAQPFKFNGCQVTLIDTPGFDDTTTTDTDVLKMIGEYLAKTYKGGKKLAGVVYLHRISDMRMGGTSRRNFKLFRELCGDSSLKNVVVGTTMWSYVDKETGEAREAELRNEEIFFKPVIDKGANFVRHQNTNESAQSIIRSLIDNQPMALQIQTEMVDQRKDISQTSAAAELLRDVWEQMERDKSEFAAFKDGIKEVVQSQDEETRQEIHDEQIKLHEAIIEEEERNQRLAAEYRTKTVELEQRTEEERREAEKESLKQKEEIGHLQEQLQQVTTTSDVEKDNLQKQLAHMNRQIQEKHPEPSSGRTGAGAGAGAGAGYFGVYGVAIDQFISNRSKGWW</sequence>
<organism evidence="3 4">
    <name type="scientific">Paramarasmius palmivorus</name>
    <dbReference type="NCBI Taxonomy" id="297713"/>
    <lineage>
        <taxon>Eukaryota</taxon>
        <taxon>Fungi</taxon>
        <taxon>Dikarya</taxon>
        <taxon>Basidiomycota</taxon>
        <taxon>Agaricomycotina</taxon>
        <taxon>Agaricomycetes</taxon>
        <taxon>Agaricomycetidae</taxon>
        <taxon>Agaricales</taxon>
        <taxon>Marasmiineae</taxon>
        <taxon>Marasmiaceae</taxon>
        <taxon>Paramarasmius</taxon>
    </lineage>
</organism>
<comment type="caution">
    <text evidence="3">The sequence shown here is derived from an EMBL/GenBank/DDBJ whole genome shotgun (WGS) entry which is preliminary data.</text>
</comment>
<proteinExistence type="predicted"/>
<dbReference type="EMBL" id="JAYKXP010000018">
    <property type="protein sequence ID" value="KAK7047871.1"/>
    <property type="molecule type" value="Genomic_DNA"/>
</dbReference>
<dbReference type="InterPro" id="IPR006073">
    <property type="entry name" value="GTP-bd"/>
</dbReference>
<feature type="region of interest" description="Disordered" evidence="1">
    <location>
        <begin position="342"/>
        <end position="382"/>
    </location>
</feature>
<evidence type="ECO:0000313" key="4">
    <source>
        <dbReference type="Proteomes" id="UP001383192"/>
    </source>
</evidence>
<feature type="compositionally biased region" description="Polar residues" evidence="1">
    <location>
        <begin position="370"/>
        <end position="379"/>
    </location>
</feature>
<evidence type="ECO:0000313" key="3">
    <source>
        <dbReference type="EMBL" id="KAK7047871.1"/>
    </source>
</evidence>
<feature type="compositionally biased region" description="Polar residues" evidence="1">
    <location>
        <begin position="1"/>
        <end position="18"/>
    </location>
</feature>